<accession>A0AA85J023</accession>
<evidence type="ECO:0000256" key="2">
    <source>
        <dbReference type="ARBA" id="ARBA00022723"/>
    </source>
</evidence>
<dbReference type="InterPro" id="IPR002048">
    <property type="entry name" value="EF_hand_dom"/>
</dbReference>
<evidence type="ECO:0000256" key="7">
    <source>
        <dbReference type="ARBA" id="ARBA00023180"/>
    </source>
</evidence>
<evidence type="ECO:0000256" key="8">
    <source>
        <dbReference type="ARBA" id="ARBA00023186"/>
    </source>
</evidence>
<evidence type="ECO:0000256" key="3">
    <source>
        <dbReference type="ARBA" id="ARBA00022729"/>
    </source>
</evidence>
<dbReference type="PANTHER" id="PTHR10827">
    <property type="entry name" value="RETICULOCALBIN"/>
    <property type="match status" value="1"/>
</dbReference>
<evidence type="ECO:0000256" key="10">
    <source>
        <dbReference type="ARBA" id="ARBA00063143"/>
    </source>
</evidence>
<evidence type="ECO:0000313" key="14">
    <source>
        <dbReference type="WBParaSite" id="TREG1_121180.1"/>
    </source>
</evidence>
<dbReference type="FunFam" id="1.10.238.10:FF:000104">
    <property type="entry name" value="calumenin isoform X1"/>
    <property type="match status" value="1"/>
</dbReference>
<keyword evidence="4" id="KW-0677">Repeat</keyword>
<dbReference type="SMART" id="SM00054">
    <property type="entry name" value="EFh"/>
    <property type="match status" value="5"/>
</dbReference>
<dbReference type="InterPro" id="IPR011992">
    <property type="entry name" value="EF-hand-dom_pair"/>
</dbReference>
<keyword evidence="3" id="KW-0732">Signal</keyword>
<dbReference type="PROSITE" id="PS50222">
    <property type="entry name" value="EF_HAND_2"/>
    <property type="match status" value="4"/>
</dbReference>
<comment type="subunit">
    <text evidence="10">Interacts with PCSK6 (immature form including the propeptide); probably involved in the maturation and the secretion of PCSK6.</text>
</comment>
<proteinExistence type="predicted"/>
<keyword evidence="5" id="KW-0256">Endoplasmic reticulum</keyword>
<evidence type="ECO:0000313" key="13">
    <source>
        <dbReference type="Proteomes" id="UP000050795"/>
    </source>
</evidence>
<dbReference type="PROSITE" id="PS00018">
    <property type="entry name" value="EF_HAND_1"/>
    <property type="match status" value="5"/>
</dbReference>
<evidence type="ECO:0000256" key="4">
    <source>
        <dbReference type="ARBA" id="ARBA00022737"/>
    </source>
</evidence>
<dbReference type="InterPro" id="IPR018247">
    <property type="entry name" value="EF_Hand_1_Ca_BS"/>
</dbReference>
<dbReference type="AlphaFoldDB" id="A0AA85J023"/>
<dbReference type="GO" id="GO:0005509">
    <property type="term" value="F:calcium ion binding"/>
    <property type="evidence" value="ECO:0007669"/>
    <property type="project" value="InterPro"/>
</dbReference>
<dbReference type="GO" id="GO:0005788">
    <property type="term" value="C:endoplasmic reticulum lumen"/>
    <property type="evidence" value="ECO:0007669"/>
    <property type="project" value="UniProtKB-SubCell"/>
</dbReference>
<evidence type="ECO:0000256" key="1">
    <source>
        <dbReference type="ARBA" id="ARBA00004319"/>
    </source>
</evidence>
<protein>
    <recommendedName>
        <fullName evidence="11">Reticulocalbin-3</fullName>
    </recommendedName>
</protein>
<dbReference type="WBParaSite" id="TREG1_121180.1">
    <property type="protein sequence ID" value="TREG1_121180.1"/>
    <property type="gene ID" value="TREG1_121180"/>
</dbReference>
<reference evidence="14" key="2">
    <citation type="submission" date="2023-11" db="UniProtKB">
        <authorList>
            <consortium name="WormBaseParasite"/>
        </authorList>
    </citation>
    <scope>IDENTIFICATION</scope>
</reference>
<reference evidence="13" key="1">
    <citation type="submission" date="2022-06" db="EMBL/GenBank/DDBJ databases">
        <authorList>
            <person name="Berger JAMES D."/>
            <person name="Berger JAMES D."/>
        </authorList>
    </citation>
    <scope>NUCLEOTIDE SEQUENCE [LARGE SCALE GENOMIC DNA]</scope>
</reference>
<feature type="domain" description="EF-hand" evidence="12">
    <location>
        <begin position="286"/>
        <end position="321"/>
    </location>
</feature>
<dbReference type="SUPFAM" id="SSF47473">
    <property type="entry name" value="EF-hand"/>
    <property type="match status" value="2"/>
</dbReference>
<keyword evidence="8" id="KW-0143">Chaperone</keyword>
<evidence type="ECO:0000256" key="5">
    <source>
        <dbReference type="ARBA" id="ARBA00022824"/>
    </source>
</evidence>
<organism evidence="13 14">
    <name type="scientific">Trichobilharzia regenti</name>
    <name type="common">Nasal bird schistosome</name>
    <dbReference type="NCBI Taxonomy" id="157069"/>
    <lineage>
        <taxon>Eukaryota</taxon>
        <taxon>Metazoa</taxon>
        <taxon>Spiralia</taxon>
        <taxon>Lophotrochozoa</taxon>
        <taxon>Platyhelminthes</taxon>
        <taxon>Trematoda</taxon>
        <taxon>Digenea</taxon>
        <taxon>Strigeidida</taxon>
        <taxon>Schistosomatoidea</taxon>
        <taxon>Schistosomatidae</taxon>
        <taxon>Trichobilharzia</taxon>
    </lineage>
</organism>
<comment type="function">
    <text evidence="9">Probable molecular chaperone assisting protein biosynthesis and transport in the endoplasmic reticulum. Required for the proper biosynthesis and transport of pulmonary surfactant-associated protein A/SP-A, pulmonary surfactant-associated protein D/SP-D and the lipid transporter ABCA3. By regulating both the proper expression and the degradation through the endoplasmic reticulum-associated protein degradation pathway of these proteins plays a crucial role in pulmonary surfactant homeostasis. Has an anti-fibrotic activity by negatively regulating the secretion of type I and type III collagens. This calcium-binding protein also transiently associates with immature PCSK6 and regulates its secretion.</text>
</comment>
<name>A0AA85J023_TRIRE</name>
<keyword evidence="2" id="KW-0479">Metal-binding</keyword>
<comment type="subcellular location">
    <subcellularLocation>
        <location evidence="1">Endoplasmic reticulum lumen</location>
    </subcellularLocation>
</comment>
<feature type="domain" description="EF-hand" evidence="12">
    <location>
        <begin position="259"/>
        <end position="285"/>
    </location>
</feature>
<dbReference type="PANTHER" id="PTHR10827:SF95">
    <property type="entry name" value="LD34388P"/>
    <property type="match status" value="1"/>
</dbReference>
<dbReference type="Proteomes" id="UP000050795">
    <property type="component" value="Unassembled WGS sequence"/>
</dbReference>
<keyword evidence="13" id="KW-1185">Reference proteome</keyword>
<dbReference type="Gene3D" id="1.10.238.10">
    <property type="entry name" value="EF-hand"/>
    <property type="match status" value="3"/>
</dbReference>
<dbReference type="Pfam" id="PF13499">
    <property type="entry name" value="EF-hand_7"/>
    <property type="match status" value="3"/>
</dbReference>
<dbReference type="GO" id="GO:0015031">
    <property type="term" value="P:protein transport"/>
    <property type="evidence" value="ECO:0007669"/>
    <property type="project" value="UniProtKB-ARBA"/>
</dbReference>
<feature type="domain" description="EF-hand" evidence="12">
    <location>
        <begin position="220"/>
        <end position="251"/>
    </location>
</feature>
<feature type="domain" description="EF-hand" evidence="12">
    <location>
        <begin position="90"/>
        <end position="125"/>
    </location>
</feature>
<sequence>MYTIYYLLPALQFIICSNDFDNIDIKFNKYLRPNEPDLHMMNIDDPNYQGHEHYDDFDQQQHHHFSEYDHDLITGSHEYSQKFKELDPDEAKRQLGKLFHKIDTDNNEKIDKDELKQWIIKSFMSLDLEASKPRLREYDSDGDGLLTWSEYTSKIYGYTEKELEEFRKDSKNETKLFVQSLDDEKLKFDSADLDKNGYLNESEFVAFEHPHNYRHMAPYELKHTLRDFDKDKDGYISEVEYLADDKMNKEAMIIERENFKNYDLNGDGKLDKNEMALWITPGFDKTSADETEHLFNQTDKDKDGVLNKEEVLEQQDLWVGSQATDYGRHLEEMPKDEL</sequence>
<keyword evidence="7" id="KW-0325">Glycoprotein</keyword>
<evidence type="ECO:0000256" key="6">
    <source>
        <dbReference type="ARBA" id="ARBA00022837"/>
    </source>
</evidence>
<keyword evidence="6" id="KW-0106">Calcium</keyword>
<evidence type="ECO:0000256" key="9">
    <source>
        <dbReference type="ARBA" id="ARBA00056975"/>
    </source>
</evidence>
<evidence type="ECO:0000259" key="12">
    <source>
        <dbReference type="PROSITE" id="PS50222"/>
    </source>
</evidence>
<evidence type="ECO:0000256" key="11">
    <source>
        <dbReference type="ARBA" id="ARBA00072696"/>
    </source>
</evidence>